<organism evidence="2 3">
    <name type="scientific">Planotetraspora thailandica</name>
    <dbReference type="NCBI Taxonomy" id="487172"/>
    <lineage>
        <taxon>Bacteria</taxon>
        <taxon>Bacillati</taxon>
        <taxon>Actinomycetota</taxon>
        <taxon>Actinomycetes</taxon>
        <taxon>Streptosporangiales</taxon>
        <taxon>Streptosporangiaceae</taxon>
        <taxon>Planotetraspora</taxon>
    </lineage>
</organism>
<evidence type="ECO:0000256" key="1">
    <source>
        <dbReference type="SAM" id="MobiDB-lite"/>
    </source>
</evidence>
<feature type="region of interest" description="Disordered" evidence="1">
    <location>
        <begin position="49"/>
        <end position="81"/>
    </location>
</feature>
<sequence length="225" mass="22583">MPDPGFRPPQFPRGAPRKETRLRLILGAGTALVVATGLGAAACGSTESVQTQAQAQPSPTGMETGSPAPGATASPSQEMQGPFGAIHGQLVVPKPGGGYETVTTQTGVVTSISQSQVAVRSEDGFARTYAIDDNTRVCAGRSGLSGVTTGHKVWVISKGQGEGSRAIVLTDLTSPPWPPWAAAPGAGASPTVSPSPTGFETGSPSPPAFPTGFPSPGQPTVEPTG</sequence>
<accession>A0A8J3V3K8</accession>
<evidence type="ECO:0000313" key="3">
    <source>
        <dbReference type="Proteomes" id="UP000605992"/>
    </source>
</evidence>
<dbReference type="RefSeq" id="WP_203943686.1">
    <property type="nucleotide sequence ID" value="NZ_BOOR01000009.1"/>
</dbReference>
<feature type="compositionally biased region" description="Polar residues" evidence="1">
    <location>
        <begin position="49"/>
        <end position="63"/>
    </location>
</feature>
<protein>
    <recommendedName>
        <fullName evidence="4">DUF5666 domain-containing protein</fullName>
    </recommendedName>
</protein>
<reference evidence="2" key="1">
    <citation type="submission" date="2021-01" db="EMBL/GenBank/DDBJ databases">
        <title>Whole genome shotgun sequence of Planotetraspora thailandica NBRC 104271.</title>
        <authorList>
            <person name="Komaki H."/>
            <person name="Tamura T."/>
        </authorList>
    </citation>
    <scope>NUCLEOTIDE SEQUENCE</scope>
    <source>
        <strain evidence="2">NBRC 104271</strain>
    </source>
</reference>
<dbReference type="Proteomes" id="UP000605992">
    <property type="component" value="Unassembled WGS sequence"/>
</dbReference>
<keyword evidence="3" id="KW-1185">Reference proteome</keyword>
<comment type="caution">
    <text evidence="2">The sequence shown here is derived from an EMBL/GenBank/DDBJ whole genome shotgun (WGS) entry which is preliminary data.</text>
</comment>
<name>A0A8J3V3K8_9ACTN</name>
<gene>
    <name evidence="2" type="ORF">Pth03_18030</name>
</gene>
<evidence type="ECO:0000313" key="2">
    <source>
        <dbReference type="EMBL" id="GII53414.1"/>
    </source>
</evidence>
<dbReference type="EMBL" id="BOOR01000009">
    <property type="protein sequence ID" value="GII53414.1"/>
    <property type="molecule type" value="Genomic_DNA"/>
</dbReference>
<proteinExistence type="predicted"/>
<evidence type="ECO:0008006" key="4">
    <source>
        <dbReference type="Google" id="ProtNLM"/>
    </source>
</evidence>
<dbReference type="AlphaFoldDB" id="A0A8J3V3K8"/>
<feature type="region of interest" description="Disordered" evidence="1">
    <location>
        <begin position="178"/>
        <end position="225"/>
    </location>
</feature>
<feature type="compositionally biased region" description="Low complexity" evidence="1">
    <location>
        <begin position="182"/>
        <end position="198"/>
    </location>
</feature>